<dbReference type="AlphaFoldDB" id="A0A0E9SBE2"/>
<evidence type="ECO:0000313" key="2">
    <source>
        <dbReference type="EMBL" id="JAH38596.1"/>
    </source>
</evidence>
<reference evidence="2" key="1">
    <citation type="submission" date="2014-11" db="EMBL/GenBank/DDBJ databases">
        <authorList>
            <person name="Amaro Gonzalez C."/>
        </authorList>
    </citation>
    <scope>NUCLEOTIDE SEQUENCE</scope>
</reference>
<evidence type="ECO:0000256" key="1">
    <source>
        <dbReference type="SAM" id="MobiDB-lite"/>
    </source>
</evidence>
<reference evidence="2" key="2">
    <citation type="journal article" date="2015" name="Fish Shellfish Immunol.">
        <title>Early steps in the European eel (Anguilla anguilla)-Vibrio vulnificus interaction in the gills: Role of the RtxA13 toxin.</title>
        <authorList>
            <person name="Callol A."/>
            <person name="Pajuelo D."/>
            <person name="Ebbesson L."/>
            <person name="Teles M."/>
            <person name="MacKenzie S."/>
            <person name="Amaro C."/>
        </authorList>
    </citation>
    <scope>NUCLEOTIDE SEQUENCE</scope>
</reference>
<feature type="region of interest" description="Disordered" evidence="1">
    <location>
        <begin position="18"/>
        <end position="42"/>
    </location>
</feature>
<name>A0A0E9SBE2_ANGAN</name>
<feature type="compositionally biased region" description="Basic and acidic residues" evidence="1">
    <location>
        <begin position="27"/>
        <end position="42"/>
    </location>
</feature>
<organism evidence="2">
    <name type="scientific">Anguilla anguilla</name>
    <name type="common">European freshwater eel</name>
    <name type="synonym">Muraena anguilla</name>
    <dbReference type="NCBI Taxonomy" id="7936"/>
    <lineage>
        <taxon>Eukaryota</taxon>
        <taxon>Metazoa</taxon>
        <taxon>Chordata</taxon>
        <taxon>Craniata</taxon>
        <taxon>Vertebrata</taxon>
        <taxon>Euteleostomi</taxon>
        <taxon>Actinopterygii</taxon>
        <taxon>Neopterygii</taxon>
        <taxon>Teleostei</taxon>
        <taxon>Anguilliformes</taxon>
        <taxon>Anguillidae</taxon>
        <taxon>Anguilla</taxon>
    </lineage>
</organism>
<protein>
    <submittedName>
        <fullName evidence="2">Uncharacterized protein</fullName>
    </submittedName>
</protein>
<proteinExistence type="predicted"/>
<dbReference type="EMBL" id="GBXM01069981">
    <property type="protein sequence ID" value="JAH38596.1"/>
    <property type="molecule type" value="Transcribed_RNA"/>
</dbReference>
<sequence length="42" mass="4465">MLQASFADSLCVCSVGSPSQTVPYSNMKDEIPVSGNEKQKTS</sequence>
<accession>A0A0E9SBE2</accession>